<dbReference type="CDD" id="cd06223">
    <property type="entry name" value="PRTases_typeI"/>
    <property type="match status" value="1"/>
</dbReference>
<dbReference type="PANTHER" id="PTHR11608:SF0">
    <property type="entry name" value="BIFUNCTIONAL PROTEIN PYRR"/>
    <property type="match status" value="1"/>
</dbReference>
<dbReference type="PANTHER" id="PTHR11608">
    <property type="entry name" value="BIFUNCTIONAL PROTEIN PYRR"/>
    <property type="match status" value="1"/>
</dbReference>
<name>A0A1G8GSC2_9RHOO</name>
<dbReference type="InterPro" id="IPR029057">
    <property type="entry name" value="PRTase-like"/>
</dbReference>
<dbReference type="AlphaFoldDB" id="A0A1G8GSC2"/>
<gene>
    <name evidence="2" type="ORF">SAMN05660652_02620</name>
</gene>
<reference evidence="2 3" key="1">
    <citation type="submission" date="2016-10" db="EMBL/GenBank/DDBJ databases">
        <authorList>
            <person name="de Groot N.N."/>
        </authorList>
    </citation>
    <scope>NUCLEOTIDE SEQUENCE [LARGE SCALE GENOMIC DNA]</scope>
    <source>
        <strain evidence="2 3">DSM 5885</strain>
    </source>
</reference>
<sequence>MEGLAMTKLQLPDAERQCVQLAGLIRPQLTPETLLVGIHTGGAWVARRLAEILKLEGRIGLLDISFYRDDFGKRGLHPQVKPTSLPLDIDGRPLILVDDVLFTGRTTRAAINELFDYGRPSSIRLAVLADRGAREIPVQADFCPWTPSLDEHQELVLTLSKDGRLCWRVETEALETSPSGVSIDAMRRQARACALEVFS</sequence>
<dbReference type="SUPFAM" id="SSF53271">
    <property type="entry name" value="PRTase-like"/>
    <property type="match status" value="1"/>
</dbReference>
<accession>A0A1G8GSC2</accession>
<dbReference type="Proteomes" id="UP000198607">
    <property type="component" value="Unassembled WGS sequence"/>
</dbReference>
<organism evidence="2 3">
    <name type="scientific">Propionivibrio dicarboxylicus</name>
    <dbReference type="NCBI Taxonomy" id="83767"/>
    <lineage>
        <taxon>Bacteria</taxon>
        <taxon>Pseudomonadati</taxon>
        <taxon>Pseudomonadota</taxon>
        <taxon>Betaproteobacteria</taxon>
        <taxon>Rhodocyclales</taxon>
        <taxon>Rhodocyclaceae</taxon>
        <taxon>Propionivibrio</taxon>
    </lineage>
</organism>
<dbReference type="InterPro" id="IPR050137">
    <property type="entry name" value="PyrR_bifunctional"/>
</dbReference>
<keyword evidence="2" id="KW-0808">Transferase</keyword>
<evidence type="ECO:0000313" key="2">
    <source>
        <dbReference type="EMBL" id="SDH97190.1"/>
    </source>
</evidence>
<keyword evidence="2" id="KW-0328">Glycosyltransferase</keyword>
<dbReference type="InterPro" id="IPR000836">
    <property type="entry name" value="PRTase_dom"/>
</dbReference>
<dbReference type="Gene3D" id="3.40.50.2020">
    <property type="match status" value="1"/>
</dbReference>
<keyword evidence="3" id="KW-1185">Reference proteome</keyword>
<evidence type="ECO:0000313" key="3">
    <source>
        <dbReference type="Proteomes" id="UP000198607"/>
    </source>
</evidence>
<dbReference type="NCBIfam" id="NF003545">
    <property type="entry name" value="PRK05205.1-1"/>
    <property type="match status" value="1"/>
</dbReference>
<proteinExistence type="predicted"/>
<feature type="domain" description="Phosphoribosyltransferase" evidence="1">
    <location>
        <begin position="32"/>
        <end position="141"/>
    </location>
</feature>
<dbReference type="STRING" id="83767.SAMN05660652_02620"/>
<dbReference type="Pfam" id="PF00156">
    <property type="entry name" value="Pribosyltran"/>
    <property type="match status" value="1"/>
</dbReference>
<evidence type="ECO:0000259" key="1">
    <source>
        <dbReference type="Pfam" id="PF00156"/>
    </source>
</evidence>
<dbReference type="EMBL" id="FNCY01000011">
    <property type="protein sequence ID" value="SDH97190.1"/>
    <property type="molecule type" value="Genomic_DNA"/>
</dbReference>
<protein>
    <submittedName>
        <fullName evidence="2">Pyrimidine operon attenuation protein / uracil phosphoribosyltransferase</fullName>
    </submittedName>
</protein>
<dbReference type="GO" id="GO:0016757">
    <property type="term" value="F:glycosyltransferase activity"/>
    <property type="evidence" value="ECO:0007669"/>
    <property type="project" value="UniProtKB-KW"/>
</dbReference>